<keyword evidence="1" id="KW-1133">Transmembrane helix</keyword>
<reference evidence="2" key="1">
    <citation type="submission" date="2021-01" db="EMBL/GenBank/DDBJ databases">
        <title>Whole genome shotgun sequence of Planobispora takensis NBRC 109077.</title>
        <authorList>
            <person name="Komaki H."/>
            <person name="Tamura T."/>
        </authorList>
    </citation>
    <scope>NUCLEOTIDE SEQUENCE</scope>
    <source>
        <strain evidence="2">NBRC 109077</strain>
    </source>
</reference>
<evidence type="ECO:0000313" key="3">
    <source>
        <dbReference type="Proteomes" id="UP000634476"/>
    </source>
</evidence>
<proteinExistence type="predicted"/>
<feature type="transmembrane region" description="Helical" evidence="1">
    <location>
        <begin position="136"/>
        <end position="157"/>
    </location>
</feature>
<gene>
    <name evidence="2" type="ORF">Pta02_23970</name>
</gene>
<evidence type="ECO:0000313" key="2">
    <source>
        <dbReference type="EMBL" id="GII00389.1"/>
    </source>
</evidence>
<comment type="caution">
    <text evidence="2">The sequence shown here is derived from an EMBL/GenBank/DDBJ whole genome shotgun (WGS) entry which is preliminary data.</text>
</comment>
<feature type="transmembrane region" description="Helical" evidence="1">
    <location>
        <begin position="60"/>
        <end position="84"/>
    </location>
</feature>
<feature type="transmembrane region" description="Helical" evidence="1">
    <location>
        <begin position="164"/>
        <end position="182"/>
    </location>
</feature>
<keyword evidence="3" id="KW-1185">Reference proteome</keyword>
<feature type="transmembrane region" description="Helical" evidence="1">
    <location>
        <begin position="214"/>
        <end position="234"/>
    </location>
</feature>
<dbReference type="AlphaFoldDB" id="A0A8J3STK3"/>
<organism evidence="2 3">
    <name type="scientific">Planobispora takensis</name>
    <dbReference type="NCBI Taxonomy" id="1367882"/>
    <lineage>
        <taxon>Bacteria</taxon>
        <taxon>Bacillati</taxon>
        <taxon>Actinomycetota</taxon>
        <taxon>Actinomycetes</taxon>
        <taxon>Streptosporangiales</taxon>
        <taxon>Streptosporangiaceae</taxon>
        <taxon>Planobispora</taxon>
    </lineage>
</organism>
<feature type="transmembrane region" description="Helical" evidence="1">
    <location>
        <begin position="96"/>
        <end position="124"/>
    </location>
</feature>
<keyword evidence="1" id="KW-0812">Transmembrane</keyword>
<name>A0A8J3STK3_9ACTN</name>
<accession>A0A8J3STK3</accession>
<feature type="transmembrane region" description="Helical" evidence="1">
    <location>
        <begin position="34"/>
        <end position="54"/>
    </location>
</feature>
<keyword evidence="1" id="KW-0472">Membrane</keyword>
<protein>
    <submittedName>
        <fullName evidence="2">Uncharacterized protein</fullName>
    </submittedName>
</protein>
<evidence type="ECO:0000256" key="1">
    <source>
        <dbReference type="SAM" id="Phobius"/>
    </source>
</evidence>
<sequence length="250" mass="25800">MRQHTSDIGEVPIGLGEEISGVIRRAVGTRSRRWLLAITLLLGLTAAAAVAAGLPSAERTLATLAQAVQLLLSVMVPFSGVLLAHDLRRAPRTARIAPTLLGAVLLAAVIGAFGFLACAAALALASSTAPAAWDHAVAVAAGGVLVQVLAQLVGTGLGLLLRRPVIACLATIALPLGLWYALGRVDALSPAQAWLTPFASAQNLLSGQMSAVMWAQWLVVLTLWGRALNAAGLARLSPRTPAPNPWTTES</sequence>
<dbReference type="EMBL" id="BOOK01000016">
    <property type="protein sequence ID" value="GII00389.1"/>
    <property type="molecule type" value="Genomic_DNA"/>
</dbReference>
<dbReference type="Proteomes" id="UP000634476">
    <property type="component" value="Unassembled WGS sequence"/>
</dbReference>